<evidence type="ECO:0000256" key="3">
    <source>
        <dbReference type="ARBA" id="ARBA00022946"/>
    </source>
</evidence>
<dbReference type="AlphaFoldDB" id="A0AAN8A0J1"/>
<dbReference type="PANTHER" id="PTHR12810">
    <property type="entry name" value="MITOCHONDRIAL 28S RIBOSOMAL PROTEIN S29"/>
    <property type="match status" value="1"/>
</dbReference>
<evidence type="ECO:0000256" key="5">
    <source>
        <dbReference type="ARBA" id="ARBA00023128"/>
    </source>
</evidence>
<name>A0AAN8A0J1_9PEZI</name>
<organism evidence="8 9">
    <name type="scientific">Elasticomyces elasticus</name>
    <dbReference type="NCBI Taxonomy" id="574655"/>
    <lineage>
        <taxon>Eukaryota</taxon>
        <taxon>Fungi</taxon>
        <taxon>Dikarya</taxon>
        <taxon>Ascomycota</taxon>
        <taxon>Pezizomycotina</taxon>
        <taxon>Dothideomycetes</taxon>
        <taxon>Dothideomycetidae</taxon>
        <taxon>Mycosphaerellales</taxon>
        <taxon>Teratosphaeriaceae</taxon>
        <taxon>Elasticomyces</taxon>
    </lineage>
</organism>
<keyword evidence="5" id="KW-0496">Mitochondrion</keyword>
<accession>A0AAN8A0J1</accession>
<dbReference type="GO" id="GO:0003735">
    <property type="term" value="F:structural constituent of ribosome"/>
    <property type="evidence" value="ECO:0007669"/>
    <property type="project" value="TreeGrafter"/>
</dbReference>
<evidence type="ECO:0000313" key="9">
    <source>
        <dbReference type="Proteomes" id="UP001310594"/>
    </source>
</evidence>
<dbReference type="GO" id="GO:0005763">
    <property type="term" value="C:mitochondrial small ribosomal subunit"/>
    <property type="evidence" value="ECO:0007669"/>
    <property type="project" value="TreeGrafter"/>
</dbReference>
<keyword evidence="3" id="KW-0809">Transit peptide</keyword>
<comment type="subcellular location">
    <subcellularLocation>
        <location evidence="1">Mitochondrion</location>
    </subcellularLocation>
</comment>
<proteinExistence type="inferred from homology"/>
<gene>
    <name evidence="8" type="ORF">LTR97_010359</name>
</gene>
<reference evidence="8" key="1">
    <citation type="submission" date="2023-08" db="EMBL/GenBank/DDBJ databases">
        <title>Black Yeasts Isolated from many extreme environments.</title>
        <authorList>
            <person name="Coleine C."/>
            <person name="Stajich J.E."/>
            <person name="Selbmann L."/>
        </authorList>
    </citation>
    <scope>NUCLEOTIDE SEQUENCE</scope>
    <source>
        <strain evidence="8">CCFEE 5810</strain>
    </source>
</reference>
<evidence type="ECO:0000256" key="7">
    <source>
        <dbReference type="ARBA" id="ARBA00035140"/>
    </source>
</evidence>
<keyword evidence="6" id="KW-0687">Ribonucleoprotein</keyword>
<evidence type="ECO:0000256" key="2">
    <source>
        <dbReference type="ARBA" id="ARBA00009863"/>
    </source>
</evidence>
<dbReference type="PANTHER" id="PTHR12810:SF0">
    <property type="entry name" value="SMALL RIBOSOMAL SUBUNIT PROTEIN MS29"/>
    <property type="match status" value="1"/>
</dbReference>
<keyword evidence="4" id="KW-0689">Ribosomal protein</keyword>
<comment type="caution">
    <text evidence="8">The sequence shown here is derived from an EMBL/GenBank/DDBJ whole genome shotgun (WGS) entry which is preliminary data.</text>
</comment>
<sequence length="543" mass="59005">MSICLRCLKRALILPELSSSRAAFSTSASLHANPTKKKAVVPKTLAKAGRTLRLAKNKRVVTARPPAAGERKALRKKVVLSNTNALEVPGLDELSTETVRDGAKLRALEGKVVGFGAETVEALRCLEGFKPGQGWHLFRRPAALLRKDGVEMGEAIQRAREEKSVERQVVFGDKGSGKSVLLLQSMAMAYLQGWVVIHFPEARDITNAQTPYEPVQTADGKTAYVQPRYIASILSNIAAANRGLLNDLRITQQHNLPIPLQSNISLTRLVELGANDAQLAWPIWQAFLAEITAPSQPEKQGGLRPPVFVGMDGVDHIMRMSAYLDTEMKPIHAHDLAIAQSFTAMLAGKTKLANGGMIMAATSGSTRPSVPTLDHFLARAYALGHAEPLKAVRDALLEQTKVTVYDGDLAPLEQLNTSAMHPEVAAQVLELKYGIHHLQENDASLEKLQGFLQRFKVRLPKAAVWDAYLPKDENVVAVMESGVRVTKVAGLSKDEARSVMEYYARSGMLRGSPVTEGLVGEKWTLAGGGIIGELEKGTVGVRF</sequence>
<evidence type="ECO:0000256" key="6">
    <source>
        <dbReference type="ARBA" id="ARBA00023274"/>
    </source>
</evidence>
<comment type="similarity">
    <text evidence="2">Belongs to the mitochondrion-specific ribosomal protein mS29 family.</text>
</comment>
<evidence type="ECO:0000313" key="8">
    <source>
        <dbReference type="EMBL" id="KAK5692883.1"/>
    </source>
</evidence>
<dbReference type="InterPro" id="IPR019368">
    <property type="entry name" value="Ribosomal_mS29"/>
</dbReference>
<dbReference type="Pfam" id="PF10236">
    <property type="entry name" value="DAP3"/>
    <property type="match status" value="1"/>
</dbReference>
<dbReference type="Proteomes" id="UP001310594">
    <property type="component" value="Unassembled WGS sequence"/>
</dbReference>
<dbReference type="EMBL" id="JAVRQU010000018">
    <property type="protein sequence ID" value="KAK5692883.1"/>
    <property type="molecule type" value="Genomic_DNA"/>
</dbReference>
<protein>
    <recommendedName>
        <fullName evidence="7">Small ribosomal subunit protein mS29</fullName>
    </recommendedName>
</protein>
<evidence type="ECO:0000256" key="1">
    <source>
        <dbReference type="ARBA" id="ARBA00004173"/>
    </source>
</evidence>
<evidence type="ECO:0000256" key="4">
    <source>
        <dbReference type="ARBA" id="ARBA00022980"/>
    </source>
</evidence>